<dbReference type="STRING" id="1182542.W9XB28"/>
<feature type="compositionally biased region" description="Basic and acidic residues" evidence="1">
    <location>
        <begin position="156"/>
        <end position="170"/>
    </location>
</feature>
<proteinExistence type="predicted"/>
<name>W9XB28_9EURO</name>
<sequence length="357" mass="37054">MASAAKQTLSNLVGYGSNEAMSLINLNFVDRTHNPNTSSAGTTHTSSSTAATHDTTPSRATNTTSAPTVHDLTTAEGIGGSHSHAGHADATRHHHEGTQHPVGSQQGGSTQIHEGVRHQEGTHHHGGIQSHGDTRHHEGTQHPVGIQQVGGTQFHEGTHHQEGTPRHEGTQHPVGNQQGGSTQPHEGTQHHGETQHHEGHHLPHIPHLHKSSSHKDSDSSAVPDRDVQTPNQGPDPALVGEPATGSSKLTGSAEPGSHSAVFGLTPDGKKYDKTSSKSTPLKPASSKQPALADKTESNDTSSRAPTGQGVHEQLHKPETGAKGLERTDPTPTSAGSEGKPGSGLDPVSRGSGSVPAK</sequence>
<evidence type="ECO:0000313" key="2">
    <source>
        <dbReference type="EMBL" id="EXJ77702.1"/>
    </source>
</evidence>
<feature type="compositionally biased region" description="Low complexity" evidence="1">
    <location>
        <begin position="37"/>
        <end position="58"/>
    </location>
</feature>
<gene>
    <name evidence="2" type="ORF">A1O3_09931</name>
</gene>
<dbReference type="Proteomes" id="UP000019478">
    <property type="component" value="Unassembled WGS sequence"/>
</dbReference>
<feature type="compositionally biased region" description="Polar residues" evidence="1">
    <location>
        <begin position="173"/>
        <end position="184"/>
    </location>
</feature>
<feature type="compositionally biased region" description="Basic and acidic residues" evidence="1">
    <location>
        <begin position="213"/>
        <end position="227"/>
    </location>
</feature>
<feature type="compositionally biased region" description="Basic residues" evidence="1">
    <location>
        <begin position="202"/>
        <end position="212"/>
    </location>
</feature>
<keyword evidence="3" id="KW-1185">Reference proteome</keyword>
<dbReference type="AlphaFoldDB" id="W9XB28"/>
<dbReference type="EMBL" id="AMGY01000010">
    <property type="protein sequence ID" value="EXJ77702.1"/>
    <property type="molecule type" value="Genomic_DNA"/>
</dbReference>
<protein>
    <submittedName>
        <fullName evidence="2">Uncharacterized protein</fullName>
    </submittedName>
</protein>
<dbReference type="HOGENOM" id="CLU_727682_0_0_1"/>
<feature type="compositionally biased region" description="Basic and acidic residues" evidence="1">
    <location>
        <begin position="187"/>
        <end position="201"/>
    </location>
</feature>
<feature type="region of interest" description="Disordered" evidence="1">
    <location>
        <begin position="155"/>
        <end position="357"/>
    </location>
</feature>
<feature type="compositionally biased region" description="Basic and acidic residues" evidence="1">
    <location>
        <begin position="312"/>
        <end position="328"/>
    </location>
</feature>
<feature type="compositionally biased region" description="Basic and acidic residues" evidence="1">
    <location>
        <begin position="114"/>
        <end position="123"/>
    </location>
</feature>
<dbReference type="RefSeq" id="XP_007738212.1">
    <property type="nucleotide sequence ID" value="XM_007740022.1"/>
</dbReference>
<dbReference type="OrthoDB" id="4161676at2759"/>
<accession>W9XB28</accession>
<feature type="region of interest" description="Disordered" evidence="1">
    <location>
        <begin position="34"/>
        <end position="143"/>
    </location>
</feature>
<evidence type="ECO:0000313" key="3">
    <source>
        <dbReference type="Proteomes" id="UP000019478"/>
    </source>
</evidence>
<dbReference type="GeneID" id="19174012"/>
<comment type="caution">
    <text evidence="2">The sequence shown here is derived from an EMBL/GenBank/DDBJ whole genome shotgun (WGS) entry which is preliminary data.</text>
</comment>
<feature type="compositionally biased region" description="Polar residues" evidence="1">
    <location>
        <begin position="101"/>
        <end position="112"/>
    </location>
</feature>
<organism evidence="2 3">
    <name type="scientific">Capronia epimyces CBS 606.96</name>
    <dbReference type="NCBI Taxonomy" id="1182542"/>
    <lineage>
        <taxon>Eukaryota</taxon>
        <taxon>Fungi</taxon>
        <taxon>Dikarya</taxon>
        <taxon>Ascomycota</taxon>
        <taxon>Pezizomycotina</taxon>
        <taxon>Eurotiomycetes</taxon>
        <taxon>Chaetothyriomycetidae</taxon>
        <taxon>Chaetothyriales</taxon>
        <taxon>Herpotrichiellaceae</taxon>
        <taxon>Capronia</taxon>
    </lineage>
</organism>
<evidence type="ECO:0000256" key="1">
    <source>
        <dbReference type="SAM" id="MobiDB-lite"/>
    </source>
</evidence>
<reference evidence="2 3" key="1">
    <citation type="submission" date="2013-03" db="EMBL/GenBank/DDBJ databases">
        <title>The Genome Sequence of Capronia epimyces CBS 606.96.</title>
        <authorList>
            <consortium name="The Broad Institute Genomics Platform"/>
            <person name="Cuomo C."/>
            <person name="de Hoog S."/>
            <person name="Gorbushina A."/>
            <person name="Walker B."/>
            <person name="Young S.K."/>
            <person name="Zeng Q."/>
            <person name="Gargeya S."/>
            <person name="Fitzgerald M."/>
            <person name="Haas B."/>
            <person name="Abouelleil A."/>
            <person name="Allen A.W."/>
            <person name="Alvarado L."/>
            <person name="Arachchi H.M."/>
            <person name="Berlin A.M."/>
            <person name="Chapman S.B."/>
            <person name="Gainer-Dewar J."/>
            <person name="Goldberg J."/>
            <person name="Griggs A."/>
            <person name="Gujja S."/>
            <person name="Hansen M."/>
            <person name="Howarth C."/>
            <person name="Imamovic A."/>
            <person name="Ireland A."/>
            <person name="Larimer J."/>
            <person name="McCowan C."/>
            <person name="Murphy C."/>
            <person name="Pearson M."/>
            <person name="Poon T.W."/>
            <person name="Priest M."/>
            <person name="Roberts A."/>
            <person name="Saif S."/>
            <person name="Shea T."/>
            <person name="Sisk P."/>
            <person name="Sykes S."/>
            <person name="Wortman J."/>
            <person name="Nusbaum C."/>
            <person name="Birren B."/>
        </authorList>
    </citation>
    <scope>NUCLEOTIDE SEQUENCE [LARGE SCALE GENOMIC DNA]</scope>
    <source>
        <strain evidence="2 3">CBS 606.96</strain>
    </source>
</reference>